<proteinExistence type="predicted"/>
<accession>A0A834NY21</accession>
<evidence type="ECO:0000313" key="3">
    <source>
        <dbReference type="Proteomes" id="UP000600918"/>
    </source>
</evidence>
<reference evidence="2" key="1">
    <citation type="journal article" date="2020" name="G3 (Bethesda)">
        <title>High-Quality Assemblies for Three Invasive Social Wasps from the &lt;i&gt;Vespula&lt;/i&gt; Genus.</title>
        <authorList>
            <person name="Harrop T.W.R."/>
            <person name="Guhlin J."/>
            <person name="McLaughlin G.M."/>
            <person name="Permina E."/>
            <person name="Stockwell P."/>
            <person name="Gilligan J."/>
            <person name="Le Lec M.F."/>
            <person name="Gruber M.A.M."/>
            <person name="Quinn O."/>
            <person name="Lovegrove M."/>
            <person name="Duncan E.J."/>
            <person name="Remnant E.J."/>
            <person name="Van Eeckhoven J."/>
            <person name="Graham B."/>
            <person name="Knapp R.A."/>
            <person name="Langford K.W."/>
            <person name="Kronenberg Z."/>
            <person name="Press M.O."/>
            <person name="Eacker S.M."/>
            <person name="Wilson-Rankin E.E."/>
            <person name="Purcell J."/>
            <person name="Lester P.J."/>
            <person name="Dearden P.K."/>
        </authorList>
    </citation>
    <scope>NUCLEOTIDE SEQUENCE</scope>
    <source>
        <strain evidence="2">Volc-1</strain>
    </source>
</reference>
<organism evidence="2 3">
    <name type="scientific">Vespula pensylvanica</name>
    <name type="common">Western yellow jacket</name>
    <name type="synonym">Wasp</name>
    <dbReference type="NCBI Taxonomy" id="30213"/>
    <lineage>
        <taxon>Eukaryota</taxon>
        <taxon>Metazoa</taxon>
        <taxon>Ecdysozoa</taxon>
        <taxon>Arthropoda</taxon>
        <taxon>Hexapoda</taxon>
        <taxon>Insecta</taxon>
        <taxon>Pterygota</taxon>
        <taxon>Neoptera</taxon>
        <taxon>Endopterygota</taxon>
        <taxon>Hymenoptera</taxon>
        <taxon>Apocrita</taxon>
        <taxon>Aculeata</taxon>
        <taxon>Vespoidea</taxon>
        <taxon>Vespidae</taxon>
        <taxon>Vespinae</taxon>
        <taxon>Vespula</taxon>
    </lineage>
</organism>
<gene>
    <name evidence="2" type="ORF">H0235_009208</name>
</gene>
<name>A0A834NY21_VESPE</name>
<keyword evidence="3" id="KW-1185">Reference proteome</keyword>
<dbReference type="EMBL" id="JACSDY010000008">
    <property type="protein sequence ID" value="KAF7421372.1"/>
    <property type="molecule type" value="Genomic_DNA"/>
</dbReference>
<evidence type="ECO:0000313" key="2">
    <source>
        <dbReference type="EMBL" id="KAF7421372.1"/>
    </source>
</evidence>
<protein>
    <submittedName>
        <fullName evidence="2">Uncharacterized protein</fullName>
    </submittedName>
</protein>
<feature type="region of interest" description="Disordered" evidence="1">
    <location>
        <begin position="79"/>
        <end position="109"/>
    </location>
</feature>
<comment type="caution">
    <text evidence="2">The sequence shown here is derived from an EMBL/GenBank/DDBJ whole genome shotgun (WGS) entry which is preliminary data.</text>
</comment>
<dbReference type="Proteomes" id="UP000600918">
    <property type="component" value="Unassembled WGS sequence"/>
</dbReference>
<evidence type="ECO:0000256" key="1">
    <source>
        <dbReference type="SAM" id="MobiDB-lite"/>
    </source>
</evidence>
<feature type="compositionally biased region" description="Low complexity" evidence="1">
    <location>
        <begin position="79"/>
        <end position="88"/>
    </location>
</feature>
<dbReference type="AlphaFoldDB" id="A0A834NY21"/>
<sequence length="109" mass="12614">MGKRIRLFVEDPWKVGTKNVLYSFRSYTPISDRPMVDVVPFTVKRLEISITQIASFGSPFFLHPPITRFQDFLGSMANSRRNNSQWSSNEEHFANRRRCGGNSIDDETL</sequence>